<name>A0A0G0XBN5_UNCKA</name>
<accession>A0A0G0XBN5</accession>
<sequence>MILLVIPVTKKGLNAIIPEKDPPNPIFGQLDALEFIEKPILSQEVSYTLNTKDARLPAIPAKFTVYQYNRPTFSYEAGKNAQKHAALLGFTDADLMTDLKGNVYKWKSVVSGGLLEINKDTKALTLDTSLEGRSALFPAGKLTEDSAINSAKTMLTSLNRFNDMLYQNGTQQVQFGKFTGSKIVGTTVVKEVQIARVDFFRTVNKVPILGPDPKVGNLHVWVKAVEGQTSLYDYPRMEAHEWEVEGPSNATYPLVPITQVWNEIVKGKGIIVNVTPRDASPFDEFVPVRVDRVFVNNIYIAYYDNHKVQRYLQPIYVFDGNYTSSVGGAGSITLYYPAVDGQYVKTNAPASESK</sequence>
<dbReference type="AlphaFoldDB" id="A0A0G0XBN5"/>
<gene>
    <name evidence="1" type="ORF">UU80_C0020G0011</name>
</gene>
<organism evidence="1 2">
    <name type="scientific">candidate division WWE3 bacterium GW2011_GWA1_41_8</name>
    <dbReference type="NCBI Taxonomy" id="1619103"/>
    <lineage>
        <taxon>Bacteria</taxon>
        <taxon>Katanobacteria</taxon>
    </lineage>
</organism>
<reference evidence="1 2" key="1">
    <citation type="journal article" date="2015" name="Nature">
        <title>rRNA introns, odd ribosomes, and small enigmatic genomes across a large radiation of phyla.</title>
        <authorList>
            <person name="Brown C.T."/>
            <person name="Hug L.A."/>
            <person name="Thomas B.C."/>
            <person name="Sharon I."/>
            <person name="Castelle C.J."/>
            <person name="Singh A."/>
            <person name="Wilkins M.J."/>
            <person name="Williams K.H."/>
            <person name="Banfield J.F."/>
        </authorList>
    </citation>
    <scope>NUCLEOTIDE SEQUENCE [LARGE SCALE GENOMIC DNA]</scope>
</reference>
<proteinExistence type="predicted"/>
<dbReference type="EMBL" id="LCCA01000020">
    <property type="protein sequence ID" value="KKS21797.1"/>
    <property type="molecule type" value="Genomic_DNA"/>
</dbReference>
<protein>
    <submittedName>
        <fullName evidence="1">Uncharacterized protein</fullName>
    </submittedName>
</protein>
<comment type="caution">
    <text evidence="1">The sequence shown here is derived from an EMBL/GenBank/DDBJ whole genome shotgun (WGS) entry which is preliminary data.</text>
</comment>
<evidence type="ECO:0000313" key="1">
    <source>
        <dbReference type="EMBL" id="KKS21797.1"/>
    </source>
</evidence>
<dbReference type="Proteomes" id="UP000034920">
    <property type="component" value="Unassembled WGS sequence"/>
</dbReference>
<evidence type="ECO:0000313" key="2">
    <source>
        <dbReference type="Proteomes" id="UP000034920"/>
    </source>
</evidence>